<name>A0A382AXA5_9ZZZZ</name>
<organism evidence="1">
    <name type="scientific">marine metagenome</name>
    <dbReference type="NCBI Taxonomy" id="408172"/>
    <lineage>
        <taxon>unclassified sequences</taxon>
        <taxon>metagenomes</taxon>
        <taxon>ecological metagenomes</taxon>
    </lineage>
</organism>
<dbReference type="EMBL" id="UINC01027039">
    <property type="protein sequence ID" value="SVB05587.1"/>
    <property type="molecule type" value="Genomic_DNA"/>
</dbReference>
<sequence>MARIFHMITREDDTLANGVIAAQEKAGHETRVVDLTQVGPDGDYTVLLDEIYAADSVQVW</sequence>
<accession>A0A382AXA5</accession>
<proteinExistence type="predicted"/>
<evidence type="ECO:0000313" key="1">
    <source>
        <dbReference type="EMBL" id="SVB05587.1"/>
    </source>
</evidence>
<reference evidence="1" key="1">
    <citation type="submission" date="2018-05" db="EMBL/GenBank/DDBJ databases">
        <authorList>
            <person name="Lanie J.A."/>
            <person name="Ng W.-L."/>
            <person name="Kazmierczak K.M."/>
            <person name="Andrzejewski T.M."/>
            <person name="Davidsen T.M."/>
            <person name="Wayne K.J."/>
            <person name="Tettelin H."/>
            <person name="Glass J.I."/>
            <person name="Rusch D."/>
            <person name="Podicherti R."/>
            <person name="Tsui H.-C.T."/>
            <person name="Winkler M.E."/>
        </authorList>
    </citation>
    <scope>NUCLEOTIDE SEQUENCE</scope>
</reference>
<protein>
    <submittedName>
        <fullName evidence="1">Uncharacterized protein</fullName>
    </submittedName>
</protein>
<gene>
    <name evidence="1" type="ORF">METZ01_LOCUS158441</name>
</gene>
<dbReference type="AlphaFoldDB" id="A0A382AXA5"/>